<dbReference type="AlphaFoldDB" id="A0A7R9QQN8"/>
<comment type="subcellular location">
    <subcellularLocation>
        <location evidence="1">Membrane</location>
        <topology evidence="1">Multi-pass membrane protein</topology>
    </subcellularLocation>
</comment>
<keyword evidence="4 6" id="KW-0472">Membrane</keyword>
<dbReference type="EMBL" id="CAJPVJ010006273">
    <property type="protein sequence ID" value="CAG2170292.1"/>
    <property type="molecule type" value="Genomic_DNA"/>
</dbReference>
<dbReference type="PANTHER" id="PTHR16521:SF3">
    <property type="entry name" value="TYPE-1 ANGIOTENSIN II RECEPTOR-ASSOCIATED PROTEIN"/>
    <property type="match status" value="1"/>
</dbReference>
<dbReference type="Proteomes" id="UP000728032">
    <property type="component" value="Unassembled WGS sequence"/>
</dbReference>
<keyword evidence="2 6" id="KW-0812">Transmembrane</keyword>
<dbReference type="OrthoDB" id="8191171at2759"/>
<reference evidence="7" key="1">
    <citation type="submission" date="2020-11" db="EMBL/GenBank/DDBJ databases">
        <authorList>
            <person name="Tran Van P."/>
        </authorList>
    </citation>
    <scope>NUCLEOTIDE SEQUENCE</scope>
</reference>
<evidence type="ECO:0008006" key="9">
    <source>
        <dbReference type="Google" id="ProtNLM"/>
    </source>
</evidence>
<organism evidence="7">
    <name type="scientific">Oppiella nova</name>
    <dbReference type="NCBI Taxonomy" id="334625"/>
    <lineage>
        <taxon>Eukaryota</taxon>
        <taxon>Metazoa</taxon>
        <taxon>Ecdysozoa</taxon>
        <taxon>Arthropoda</taxon>
        <taxon>Chelicerata</taxon>
        <taxon>Arachnida</taxon>
        <taxon>Acari</taxon>
        <taxon>Acariformes</taxon>
        <taxon>Sarcoptiformes</taxon>
        <taxon>Oribatida</taxon>
        <taxon>Brachypylina</taxon>
        <taxon>Oppioidea</taxon>
        <taxon>Oppiidae</taxon>
        <taxon>Oppiella</taxon>
    </lineage>
</organism>
<dbReference type="SMART" id="SM00805">
    <property type="entry name" value="AGTRAP"/>
    <property type="match status" value="1"/>
</dbReference>
<feature type="transmembrane region" description="Helical" evidence="6">
    <location>
        <begin position="20"/>
        <end position="48"/>
    </location>
</feature>
<sequence>MDALQALNEAPLKAVFLGHFMLICWCLIGNWLPASYMFYNTFFMLCLLWSMHSRDSHDPILIATLINLLSIILDAITIGVYYDDAHNRPCMAITNLMLRPITSLVLLRIYNERNGRYSTFGFPGLGGLNPSGGPAGGGGNTGRGSYENIDGSAPRQSVPSPIHDVEANHPPYK</sequence>
<feature type="region of interest" description="Disordered" evidence="5">
    <location>
        <begin position="131"/>
        <end position="173"/>
    </location>
</feature>
<dbReference type="Pfam" id="PF06396">
    <property type="entry name" value="AGTRAP"/>
    <property type="match status" value="1"/>
</dbReference>
<feature type="compositionally biased region" description="Gly residues" evidence="5">
    <location>
        <begin position="131"/>
        <end position="142"/>
    </location>
</feature>
<evidence type="ECO:0000256" key="3">
    <source>
        <dbReference type="ARBA" id="ARBA00022989"/>
    </source>
</evidence>
<proteinExistence type="predicted"/>
<evidence type="ECO:0000256" key="2">
    <source>
        <dbReference type="ARBA" id="ARBA00022692"/>
    </source>
</evidence>
<accession>A0A7R9QQN8</accession>
<keyword evidence="3 6" id="KW-1133">Transmembrane helix</keyword>
<dbReference type="PANTHER" id="PTHR16521">
    <property type="entry name" value="TYPE-1 ANGIOTENSIN II RECEPTOR-ASSOCIATED PROTEIN"/>
    <property type="match status" value="1"/>
</dbReference>
<evidence type="ECO:0000313" key="7">
    <source>
        <dbReference type="EMBL" id="CAD7653105.1"/>
    </source>
</evidence>
<evidence type="ECO:0000313" key="8">
    <source>
        <dbReference type="Proteomes" id="UP000728032"/>
    </source>
</evidence>
<name>A0A7R9QQN8_9ACAR</name>
<feature type="transmembrane region" description="Helical" evidence="6">
    <location>
        <begin position="60"/>
        <end position="82"/>
    </location>
</feature>
<protein>
    <recommendedName>
        <fullName evidence="9">Type-1 angiotensin II receptor-associated protein</fullName>
    </recommendedName>
</protein>
<dbReference type="EMBL" id="OC921098">
    <property type="protein sequence ID" value="CAD7653105.1"/>
    <property type="molecule type" value="Genomic_DNA"/>
</dbReference>
<evidence type="ECO:0000256" key="5">
    <source>
        <dbReference type="SAM" id="MobiDB-lite"/>
    </source>
</evidence>
<dbReference type="GO" id="GO:0038166">
    <property type="term" value="P:angiotensin-activated signaling pathway"/>
    <property type="evidence" value="ECO:0007669"/>
    <property type="project" value="InterPro"/>
</dbReference>
<gene>
    <name evidence="7" type="ORF">ONB1V03_LOCUS9763</name>
</gene>
<dbReference type="GO" id="GO:0005886">
    <property type="term" value="C:plasma membrane"/>
    <property type="evidence" value="ECO:0007669"/>
    <property type="project" value="TreeGrafter"/>
</dbReference>
<evidence type="ECO:0000256" key="1">
    <source>
        <dbReference type="ARBA" id="ARBA00004141"/>
    </source>
</evidence>
<evidence type="ECO:0000256" key="6">
    <source>
        <dbReference type="SAM" id="Phobius"/>
    </source>
</evidence>
<evidence type="ECO:0000256" key="4">
    <source>
        <dbReference type="ARBA" id="ARBA00023136"/>
    </source>
</evidence>
<dbReference type="InterPro" id="IPR009436">
    <property type="entry name" value="AGTRAP"/>
</dbReference>
<keyword evidence="8" id="KW-1185">Reference proteome</keyword>